<dbReference type="InterPro" id="IPR002126">
    <property type="entry name" value="Cadherin-like_dom"/>
</dbReference>
<evidence type="ECO:0000259" key="3">
    <source>
        <dbReference type="PROSITE" id="PS50268"/>
    </source>
</evidence>
<evidence type="ECO:0000313" key="5">
    <source>
        <dbReference type="Proteomes" id="UP000315700"/>
    </source>
</evidence>
<organism evidence="4 5">
    <name type="scientific">Caulifigura coniformis</name>
    <dbReference type="NCBI Taxonomy" id="2527983"/>
    <lineage>
        <taxon>Bacteria</taxon>
        <taxon>Pseudomonadati</taxon>
        <taxon>Planctomycetota</taxon>
        <taxon>Planctomycetia</taxon>
        <taxon>Planctomycetales</taxon>
        <taxon>Planctomycetaceae</taxon>
        <taxon>Caulifigura</taxon>
    </lineage>
</organism>
<keyword evidence="1" id="KW-0812">Transmembrane</keyword>
<proteinExistence type="predicted"/>
<dbReference type="AlphaFoldDB" id="A0A517SMF9"/>
<dbReference type="Proteomes" id="UP000315700">
    <property type="component" value="Chromosome"/>
</dbReference>
<dbReference type="GO" id="GO:0005509">
    <property type="term" value="F:calcium ion binding"/>
    <property type="evidence" value="ECO:0007669"/>
    <property type="project" value="InterPro"/>
</dbReference>
<evidence type="ECO:0000256" key="2">
    <source>
        <dbReference type="ARBA" id="ARBA00022989"/>
    </source>
</evidence>
<protein>
    <submittedName>
        <fullName evidence="4">Cadherin domain protein</fullName>
    </submittedName>
</protein>
<sequence>MRSMSGSNRLRFGTGKLLGLMGRGWEFPRIRQVRHGSLTTVSSLEARVLLSSTPAGGEFQVSPSTQPSATTGLTGQTIAFADDGSFASIWTAWHEEYGSDVTYLQRFDAEGAPLGQATIVNGYPFGANNVGTIAMKGDGSFVVAWWNPSEDFIAARRFDATGAPLGGDIVVSQIHTDVSSATVAISDDGSFVVSWVYGYQTGPVMARIYDPQGQALGNEFEIGTSSTGDSSVAMSAAGDFVVTWTAPDGGGDGIFGQRYNAAGSAVGSVFRINGETANDQRDSSVVMNPDGSFIVVWTSTAQDGDGDGIYARRYEADGDPAGPEFRVNTTTAQSQNQPAVATAGEAGFVVSWTGIGADGFDREIFAQWYDSTGAPLDEEVRVNSTTEGIQWFSAVAMASDGATVVNWSGVANGQPAVLGQRYRRNNEAPTDITLTGDSVLEGLPAGTVVGTLSGTDADASETFTYSLVPGAGSTGNANFEIVGNELRTAAVFDFETQASYSVRVRVTDSFGESFDKIFTIQVSDGVAPETTLSNQTVAENRPRGTVVGSFAVNDVIDAKIRYTLVNGEGGSGNRYFSIVGNELRTKSRFNFEGVSSYSIRVRVRGSDGYEQIKVFTIHVTDVNESPTSLKLSSTRAEVGQPAHAVVGQLSATDVDAGEVLTYSLVSGRGDRDNASFRIVGDTLQTATTLPPGGRSSLTIRVRVTDSAGNWFERTFTIKADRSRQLA</sequence>
<dbReference type="GO" id="GO:0007156">
    <property type="term" value="P:homophilic cell adhesion via plasma membrane adhesion molecules"/>
    <property type="evidence" value="ECO:0007669"/>
    <property type="project" value="InterPro"/>
</dbReference>
<evidence type="ECO:0000256" key="1">
    <source>
        <dbReference type="ARBA" id="ARBA00022692"/>
    </source>
</evidence>
<dbReference type="Gene3D" id="2.60.40.60">
    <property type="entry name" value="Cadherins"/>
    <property type="match status" value="3"/>
</dbReference>
<dbReference type="InParanoid" id="A0A517SMF9"/>
<name>A0A517SMF9_9PLAN</name>
<dbReference type="PANTHER" id="PTHR24026">
    <property type="entry name" value="FAT ATYPICAL CADHERIN-RELATED"/>
    <property type="match status" value="1"/>
</dbReference>
<gene>
    <name evidence="4" type="ORF">Pan44_53660</name>
</gene>
<evidence type="ECO:0000313" key="4">
    <source>
        <dbReference type="EMBL" id="QDT57298.1"/>
    </source>
</evidence>
<dbReference type="PANTHER" id="PTHR24026:SF126">
    <property type="entry name" value="PROTOCADHERIN FAT 4"/>
    <property type="match status" value="1"/>
</dbReference>
<dbReference type="GO" id="GO:0005886">
    <property type="term" value="C:plasma membrane"/>
    <property type="evidence" value="ECO:0007669"/>
    <property type="project" value="UniProtKB-SubCell"/>
</dbReference>
<feature type="domain" description="Cadherin" evidence="3">
    <location>
        <begin position="438"/>
        <end position="530"/>
    </location>
</feature>
<dbReference type="EMBL" id="CP036271">
    <property type="protein sequence ID" value="QDT57298.1"/>
    <property type="molecule type" value="Genomic_DNA"/>
</dbReference>
<keyword evidence="2" id="KW-0472">Membrane</keyword>
<dbReference type="CDD" id="cd11304">
    <property type="entry name" value="Cadherin_repeat"/>
    <property type="match status" value="3"/>
</dbReference>
<dbReference type="PROSITE" id="PS50268">
    <property type="entry name" value="CADHERIN_2"/>
    <property type="match status" value="2"/>
</dbReference>
<feature type="domain" description="Cadherin" evidence="3">
    <location>
        <begin position="529"/>
        <end position="628"/>
    </location>
</feature>
<keyword evidence="2" id="KW-1133">Transmembrane helix</keyword>
<reference evidence="4 5" key="1">
    <citation type="submission" date="2019-02" db="EMBL/GenBank/DDBJ databases">
        <title>Deep-cultivation of Planctomycetes and their phenomic and genomic characterization uncovers novel biology.</title>
        <authorList>
            <person name="Wiegand S."/>
            <person name="Jogler M."/>
            <person name="Boedeker C."/>
            <person name="Pinto D."/>
            <person name="Vollmers J."/>
            <person name="Rivas-Marin E."/>
            <person name="Kohn T."/>
            <person name="Peeters S.H."/>
            <person name="Heuer A."/>
            <person name="Rast P."/>
            <person name="Oberbeckmann S."/>
            <person name="Bunk B."/>
            <person name="Jeske O."/>
            <person name="Meyerdierks A."/>
            <person name="Storesund J.E."/>
            <person name="Kallscheuer N."/>
            <person name="Luecker S."/>
            <person name="Lage O.M."/>
            <person name="Pohl T."/>
            <person name="Merkel B.J."/>
            <person name="Hornburger P."/>
            <person name="Mueller R.-W."/>
            <person name="Bruemmer F."/>
            <person name="Labrenz M."/>
            <person name="Spormann A.M."/>
            <person name="Op den Camp H."/>
            <person name="Overmann J."/>
            <person name="Amann R."/>
            <person name="Jetten M.S.M."/>
            <person name="Mascher T."/>
            <person name="Medema M.H."/>
            <person name="Devos D.P."/>
            <person name="Kaster A.-K."/>
            <person name="Ovreas L."/>
            <person name="Rohde M."/>
            <person name="Galperin M.Y."/>
            <person name="Jogler C."/>
        </authorList>
    </citation>
    <scope>NUCLEOTIDE SEQUENCE [LARGE SCALE GENOMIC DNA]</scope>
    <source>
        <strain evidence="4 5">Pan44</strain>
    </source>
</reference>
<dbReference type="KEGG" id="ccos:Pan44_53660"/>
<dbReference type="InterPro" id="IPR015919">
    <property type="entry name" value="Cadherin-like_sf"/>
</dbReference>
<dbReference type="SMART" id="SM00112">
    <property type="entry name" value="CA"/>
    <property type="match status" value="2"/>
</dbReference>
<accession>A0A517SMF9</accession>
<dbReference type="SUPFAM" id="SSF82171">
    <property type="entry name" value="DPP6 N-terminal domain-like"/>
    <property type="match status" value="1"/>
</dbReference>
<dbReference type="SUPFAM" id="SSF49313">
    <property type="entry name" value="Cadherin-like"/>
    <property type="match status" value="3"/>
</dbReference>
<keyword evidence="5" id="KW-1185">Reference proteome</keyword>